<accession>A0A844W485</accession>
<sequence>MTTAAQDFQAGLIFTDETDVTIELLTGPIQVALDTFGETVRAEADVSFDRVVMIGRSFAVEAQIFDAPDADPDMLKMLTECSRDNPLVDDATRQAVSAPTSWVHVTVRALSDSDDMPRGTAQAMLAEIIHHYVEVTGAPFVQWLNRDTILRADRFINAFQPIRMRKAECNRLAALQAEGTVATPRRVRPATAPARRTTPFVASPFAGPVKAGETDATTIAAGAWVRYEDTAAETPDVEDKATSDLRSLAAVFRTEPVIFDDENGKRTPIEARLATWTVNASVAVFSPPVGAALLVYNLLRGENFRVSMHTLTLVTASIGLGVHQTMASTLAALAF</sequence>
<comment type="caution">
    <text evidence="1">The sequence shown here is derived from an EMBL/GenBank/DDBJ whole genome shotgun (WGS) entry which is preliminary data.</text>
</comment>
<evidence type="ECO:0000313" key="1">
    <source>
        <dbReference type="EMBL" id="MWB77875.1"/>
    </source>
</evidence>
<protein>
    <submittedName>
        <fullName evidence="1">Uncharacterized protein</fullName>
    </submittedName>
</protein>
<proteinExistence type="predicted"/>
<gene>
    <name evidence="1" type="ORF">GLS40_07555</name>
</gene>
<reference evidence="1 2" key="1">
    <citation type="submission" date="2019-11" db="EMBL/GenBank/DDBJ databases">
        <title>Pseudooceanicola pacifica sp. nov., isolated from deep-sea sediment of the Pacific Ocean.</title>
        <authorList>
            <person name="Lyu L."/>
        </authorList>
    </citation>
    <scope>NUCLEOTIDE SEQUENCE [LARGE SCALE GENOMIC DNA]</scope>
    <source>
        <strain evidence="1 2">216_PA32_1</strain>
    </source>
</reference>
<organism evidence="1 2">
    <name type="scientific">Pseudooceanicola pacificus</name>
    <dbReference type="NCBI Taxonomy" id="2676438"/>
    <lineage>
        <taxon>Bacteria</taxon>
        <taxon>Pseudomonadati</taxon>
        <taxon>Pseudomonadota</taxon>
        <taxon>Alphaproteobacteria</taxon>
        <taxon>Rhodobacterales</taxon>
        <taxon>Paracoccaceae</taxon>
        <taxon>Pseudooceanicola</taxon>
    </lineage>
</organism>
<name>A0A844W485_9RHOB</name>
<dbReference type="RefSeq" id="WP_160382129.1">
    <property type="nucleotide sequence ID" value="NZ_WNXQ01000003.1"/>
</dbReference>
<dbReference type="EMBL" id="WNXQ01000003">
    <property type="protein sequence ID" value="MWB77875.1"/>
    <property type="molecule type" value="Genomic_DNA"/>
</dbReference>
<evidence type="ECO:0000313" key="2">
    <source>
        <dbReference type="Proteomes" id="UP000443843"/>
    </source>
</evidence>
<dbReference type="Proteomes" id="UP000443843">
    <property type="component" value="Unassembled WGS sequence"/>
</dbReference>
<keyword evidence="2" id="KW-1185">Reference proteome</keyword>
<dbReference type="AlphaFoldDB" id="A0A844W485"/>